<evidence type="ECO:0000313" key="15">
    <source>
        <dbReference type="Proteomes" id="UP001634394"/>
    </source>
</evidence>
<comment type="function">
    <text evidence="13">Catalyzes the prenylation of para-hydroxybenzoate (PHB) with an all-trans polyprenyl group. Mediates the second step in the final reaction sequence of coenzyme Q (CoQ) biosynthesis, which is the condensation of the polyisoprenoid side chain with PHB, generating the first membrane-bound Q intermediate.</text>
</comment>
<dbReference type="Pfam" id="PF01040">
    <property type="entry name" value="UbiA"/>
    <property type="match status" value="1"/>
</dbReference>
<evidence type="ECO:0000256" key="11">
    <source>
        <dbReference type="ARBA" id="ARBA00050454"/>
    </source>
</evidence>
<protein>
    <recommendedName>
        <fullName evidence="13">4-hydroxybenzoate polyprenyltransferase, mitochondrial</fullName>
        <shortName evidence="13">4-HB polyprenyltransferase</shortName>
        <ecNumber evidence="13">2.5.1.39</ecNumber>
    </recommendedName>
    <alternativeName>
        <fullName evidence="13">Para-hydroxybenzoate--polyprenyltransferase</fullName>
        <shortName evidence="13">PHB:PPT</shortName>
        <shortName evidence="13">PHB:polyprenyltransferase</shortName>
    </alternativeName>
</protein>
<dbReference type="GO" id="GO:0005743">
    <property type="term" value="C:mitochondrial inner membrane"/>
    <property type="evidence" value="ECO:0007669"/>
    <property type="project" value="UniProtKB-SubCell"/>
</dbReference>
<dbReference type="NCBIfam" id="TIGR01474">
    <property type="entry name" value="ubiA_proteo"/>
    <property type="match status" value="1"/>
</dbReference>
<evidence type="ECO:0000313" key="14">
    <source>
        <dbReference type="EMBL" id="KAL3853400.1"/>
    </source>
</evidence>
<evidence type="ECO:0000256" key="1">
    <source>
        <dbReference type="ARBA" id="ARBA00001946"/>
    </source>
</evidence>
<dbReference type="FunFam" id="1.20.120.1780:FF:000001">
    <property type="entry name" value="4-hydroxybenzoate octaprenyltransferase"/>
    <property type="match status" value="1"/>
</dbReference>
<keyword evidence="8 13" id="KW-0472">Membrane</keyword>
<evidence type="ECO:0000256" key="13">
    <source>
        <dbReference type="HAMAP-Rule" id="MF_03189"/>
    </source>
</evidence>
<dbReference type="InterPro" id="IPR039653">
    <property type="entry name" value="Prenyltransferase"/>
</dbReference>
<gene>
    <name evidence="14" type="ORF">ACJMK2_016943</name>
</gene>
<comment type="catalytic activity">
    <reaction evidence="11">
        <text>all-trans-nonaprenyl diphosphate + 4-hydroxybenzoate = 4-hydroxy-3-(all-trans-nonaprenyl)benzoate + diphosphate</text>
        <dbReference type="Rhea" id="RHEA:17709"/>
        <dbReference type="ChEBI" id="CHEBI:17879"/>
        <dbReference type="ChEBI" id="CHEBI:33019"/>
        <dbReference type="ChEBI" id="CHEBI:58391"/>
        <dbReference type="ChEBI" id="CHEBI:84502"/>
        <dbReference type="EC" id="2.5.1.39"/>
    </reaction>
    <physiologicalReaction direction="left-to-right" evidence="11">
        <dbReference type="Rhea" id="RHEA:17710"/>
    </physiologicalReaction>
</comment>
<reference evidence="14 15" key="1">
    <citation type="submission" date="2024-11" db="EMBL/GenBank/DDBJ databases">
        <title>Chromosome-level genome assembly of the freshwater bivalve Anodonta woodiana.</title>
        <authorList>
            <person name="Chen X."/>
        </authorList>
    </citation>
    <scope>NUCLEOTIDE SEQUENCE [LARGE SCALE GENOMIC DNA]</scope>
    <source>
        <strain evidence="14">MN2024</strain>
        <tissue evidence="14">Gills</tissue>
    </source>
</reference>
<comment type="caution">
    <text evidence="14">The sequence shown here is derived from an EMBL/GenBank/DDBJ whole genome shotgun (WGS) entry which is preliminary data.</text>
</comment>
<organism evidence="14 15">
    <name type="scientific">Sinanodonta woodiana</name>
    <name type="common">Chinese pond mussel</name>
    <name type="synonym">Anodonta woodiana</name>
    <dbReference type="NCBI Taxonomy" id="1069815"/>
    <lineage>
        <taxon>Eukaryota</taxon>
        <taxon>Metazoa</taxon>
        <taxon>Spiralia</taxon>
        <taxon>Lophotrochozoa</taxon>
        <taxon>Mollusca</taxon>
        <taxon>Bivalvia</taxon>
        <taxon>Autobranchia</taxon>
        <taxon>Heteroconchia</taxon>
        <taxon>Palaeoheterodonta</taxon>
        <taxon>Unionida</taxon>
        <taxon>Unionoidea</taxon>
        <taxon>Unionidae</taxon>
        <taxon>Unioninae</taxon>
        <taxon>Sinanodonta</taxon>
    </lineage>
</organism>
<evidence type="ECO:0000256" key="8">
    <source>
        <dbReference type="ARBA" id="ARBA00023136"/>
    </source>
</evidence>
<dbReference type="Gene3D" id="1.20.120.1780">
    <property type="entry name" value="UbiA prenyltransferase"/>
    <property type="match status" value="1"/>
</dbReference>
<keyword evidence="7 13" id="KW-1133">Transmembrane helix</keyword>
<dbReference type="CDD" id="cd13959">
    <property type="entry name" value="PT_UbiA_COQ2"/>
    <property type="match status" value="1"/>
</dbReference>
<evidence type="ECO:0000256" key="7">
    <source>
        <dbReference type="ARBA" id="ARBA00022989"/>
    </source>
</evidence>
<comment type="pathway">
    <text evidence="13">Cofactor biosynthesis; ubiquinone biosynthesis.</text>
</comment>
<dbReference type="FunFam" id="1.10.357.140:FF:000003">
    <property type="entry name" value="4-hydroxybenzoate polyprenyltransferase, mitochondrial"/>
    <property type="match status" value="1"/>
</dbReference>
<keyword evidence="13" id="KW-0999">Mitochondrion inner membrane</keyword>
<proteinExistence type="inferred from homology"/>
<dbReference type="InterPro" id="IPR044878">
    <property type="entry name" value="UbiA_sf"/>
</dbReference>
<dbReference type="GO" id="GO:0008412">
    <property type="term" value="F:4-hydroxybenzoate polyprenyltransferase activity"/>
    <property type="evidence" value="ECO:0007669"/>
    <property type="project" value="UniProtKB-EC"/>
</dbReference>
<dbReference type="EMBL" id="JBJQND010000015">
    <property type="protein sequence ID" value="KAL3853400.1"/>
    <property type="molecule type" value="Genomic_DNA"/>
</dbReference>
<evidence type="ECO:0000256" key="12">
    <source>
        <dbReference type="ARBA" id="ARBA00051182"/>
    </source>
</evidence>
<feature type="transmembrane region" description="Helical" evidence="13">
    <location>
        <begin position="170"/>
        <end position="189"/>
    </location>
</feature>
<evidence type="ECO:0000256" key="6">
    <source>
        <dbReference type="ARBA" id="ARBA00022692"/>
    </source>
</evidence>
<comment type="subcellular location">
    <subcellularLocation>
        <location evidence="2">Membrane</location>
        <topology evidence="2">Multi-pass membrane protein</topology>
    </subcellularLocation>
    <subcellularLocation>
        <location evidence="13">Mitochondrion inner membrane</location>
        <topology evidence="13">Multi-pass membrane protein</topology>
        <orientation evidence="13">Matrix side</orientation>
    </subcellularLocation>
</comment>
<evidence type="ECO:0000256" key="9">
    <source>
        <dbReference type="ARBA" id="ARBA00023229"/>
    </source>
</evidence>
<feature type="transmembrane region" description="Helical" evidence="13">
    <location>
        <begin position="362"/>
        <end position="380"/>
    </location>
</feature>
<evidence type="ECO:0000256" key="3">
    <source>
        <dbReference type="ARBA" id="ARBA00005985"/>
    </source>
</evidence>
<dbReference type="InterPro" id="IPR006370">
    <property type="entry name" value="HB_polyprenyltransferase-like"/>
</dbReference>
<evidence type="ECO:0000256" key="4">
    <source>
        <dbReference type="ARBA" id="ARBA00022679"/>
    </source>
</evidence>
<dbReference type="GO" id="GO:0006744">
    <property type="term" value="P:ubiquinone biosynthetic process"/>
    <property type="evidence" value="ECO:0007669"/>
    <property type="project" value="UniProtKB-UniRule"/>
</dbReference>
<dbReference type="PANTHER" id="PTHR11048:SF28">
    <property type="entry name" value="4-HYDROXYBENZOATE POLYPRENYLTRANSFERASE, MITOCHONDRIAL"/>
    <property type="match status" value="1"/>
</dbReference>
<evidence type="ECO:0000256" key="5">
    <source>
        <dbReference type="ARBA" id="ARBA00022688"/>
    </source>
</evidence>
<keyword evidence="6 13" id="KW-0812">Transmembrane</keyword>
<dbReference type="EC" id="2.5.1.39" evidence="13"/>
<name>A0ABD3UVB7_SINWO</name>
<evidence type="ECO:0000256" key="10">
    <source>
        <dbReference type="ARBA" id="ARBA00049890"/>
    </source>
</evidence>
<dbReference type="GO" id="GO:0008299">
    <property type="term" value="P:isoprenoid biosynthetic process"/>
    <property type="evidence" value="ECO:0007669"/>
    <property type="project" value="UniProtKB-UniRule"/>
</dbReference>
<comment type="catalytic activity">
    <reaction evidence="12">
        <text>an all-trans-polyprenyl diphosphate + 4-hydroxybenzoate = a 4-hydroxy-3-(all-trans-polyprenyl)benzoate + diphosphate</text>
        <dbReference type="Rhea" id="RHEA:44504"/>
        <dbReference type="Rhea" id="RHEA-COMP:9514"/>
        <dbReference type="Rhea" id="RHEA-COMP:9564"/>
        <dbReference type="ChEBI" id="CHEBI:17879"/>
        <dbReference type="ChEBI" id="CHEBI:33019"/>
        <dbReference type="ChEBI" id="CHEBI:58914"/>
        <dbReference type="ChEBI" id="CHEBI:78396"/>
        <dbReference type="EC" id="2.5.1.39"/>
    </reaction>
    <physiologicalReaction direction="left-to-right" evidence="12">
        <dbReference type="Rhea" id="RHEA:44505"/>
    </physiologicalReaction>
</comment>
<comment type="catalytic activity">
    <reaction evidence="10">
        <text>all-trans-decaprenyl diphosphate + 4-hydroxybenzoate = 4-hydroxy-3-(all-trans-decaprenyl)benzoate + diphosphate</text>
        <dbReference type="Rhea" id="RHEA:44564"/>
        <dbReference type="ChEBI" id="CHEBI:17879"/>
        <dbReference type="ChEBI" id="CHEBI:33019"/>
        <dbReference type="ChEBI" id="CHEBI:60721"/>
        <dbReference type="ChEBI" id="CHEBI:84503"/>
        <dbReference type="EC" id="2.5.1.39"/>
    </reaction>
    <physiologicalReaction direction="left-to-right" evidence="10">
        <dbReference type="Rhea" id="RHEA:44565"/>
    </physiologicalReaction>
</comment>
<feature type="transmembrane region" description="Helical" evidence="13">
    <location>
        <begin position="386"/>
        <end position="404"/>
    </location>
</feature>
<dbReference type="AlphaFoldDB" id="A0ABD3UVB7"/>
<keyword evidence="13" id="KW-0496">Mitochondrion</keyword>
<dbReference type="PROSITE" id="PS00943">
    <property type="entry name" value="UBIA"/>
    <property type="match status" value="1"/>
</dbReference>
<dbReference type="HAMAP" id="MF_01635">
    <property type="entry name" value="UbiA"/>
    <property type="match status" value="1"/>
</dbReference>
<dbReference type="Gene3D" id="1.10.357.140">
    <property type="entry name" value="UbiA prenyltransferase"/>
    <property type="match status" value="1"/>
</dbReference>
<feature type="transmembrane region" description="Helical" evidence="13">
    <location>
        <begin position="240"/>
        <end position="259"/>
    </location>
</feature>
<keyword evidence="4 13" id="KW-0808">Transferase</keyword>
<comment type="similarity">
    <text evidence="3 13">Belongs to the UbiA prenyltransferase family.</text>
</comment>
<dbReference type="Proteomes" id="UP001634394">
    <property type="component" value="Unassembled WGS sequence"/>
</dbReference>
<keyword evidence="15" id="KW-1185">Reference proteome</keyword>
<dbReference type="InterPro" id="IPR030470">
    <property type="entry name" value="UbiA_prenylTrfase_CS"/>
</dbReference>
<evidence type="ECO:0000256" key="2">
    <source>
        <dbReference type="ARBA" id="ARBA00004141"/>
    </source>
</evidence>
<accession>A0ABD3UVB7</accession>
<dbReference type="PANTHER" id="PTHR11048">
    <property type="entry name" value="PRENYLTRANSFERASES"/>
    <property type="match status" value="1"/>
</dbReference>
<comment type="cofactor">
    <cofactor evidence="1 13">
        <name>Mg(2+)</name>
        <dbReference type="ChEBI" id="CHEBI:18420"/>
    </cofactor>
</comment>
<keyword evidence="9 13" id="KW-0414">Isoprene biosynthesis</keyword>
<sequence length="455" mass="51073">MNLMKTVCKLSHGLGSRFKEFEATMLTLRLVESYCYRLQRCFVNTSVPMSVHCRAFGVTNNTSAGKNSIQRSNAQQFSLLNSSQDISPLICADHRNYIQQQSCGYKKIQNRHLWMQTKAQISNQKLLGQYNPALLTKFRNINILSTKEILAASPPFMQPYLRLIRFDKPIGSFLLWWPCSWSIGLAAEAGHLPDLYIMLLFATGSFLMRGAGCIVNDMWDKDFDKKVERTKLRPLASGELSMFQGLICLAVNLSLSLAILLQLNLYSIILGASSLFLVISYPLAKRYTYWPQVMLGLTFNYGAMLGWCAVKGSVHWPILPLYASCLCWTLVYDTIYAHQDKYDDMLIGVKSTALLMGNNTKLWLTGFSTMMVSGLTLTGYLCDQTWPYYTTVAAAAVQLAYQLYTVDLNNPEDCFAKFKSNSRLGFILFLGIVLGTLLKPTAENKSGSEKAITAG</sequence>
<keyword evidence="5 13" id="KW-0831">Ubiquinone biosynthesis</keyword>
<feature type="transmembrane region" description="Helical" evidence="13">
    <location>
        <begin position="195"/>
        <end position="219"/>
    </location>
</feature>
<dbReference type="InterPro" id="IPR000537">
    <property type="entry name" value="UbiA_prenyltransferase"/>
</dbReference>
<feature type="transmembrane region" description="Helical" evidence="13">
    <location>
        <begin position="424"/>
        <end position="442"/>
    </location>
</feature>
<feature type="transmembrane region" description="Helical" evidence="13">
    <location>
        <begin position="265"/>
        <end position="284"/>
    </location>
</feature>